<feature type="signal peptide" evidence="1">
    <location>
        <begin position="1"/>
        <end position="24"/>
    </location>
</feature>
<name>A0A420BHY3_SPHD1</name>
<comment type="caution">
    <text evidence="2">The sequence shown here is derived from an EMBL/GenBank/DDBJ whole genome shotgun (WGS) entry which is preliminary data.</text>
</comment>
<feature type="chain" id="PRO_5019017706" description="DUF4142 domain-containing protein" evidence="1">
    <location>
        <begin position="25"/>
        <end position="216"/>
    </location>
</feature>
<gene>
    <name evidence="2" type="ORF">DFQ12_1167</name>
</gene>
<organism evidence="2 3">
    <name type="scientific">Sphingobacterium detergens</name>
    <dbReference type="NCBI Taxonomy" id="1145106"/>
    <lineage>
        <taxon>Bacteria</taxon>
        <taxon>Pseudomonadati</taxon>
        <taxon>Bacteroidota</taxon>
        <taxon>Sphingobacteriia</taxon>
        <taxon>Sphingobacteriales</taxon>
        <taxon>Sphingobacteriaceae</taxon>
        <taxon>Sphingobacterium</taxon>
    </lineage>
</organism>
<protein>
    <recommendedName>
        <fullName evidence="4">DUF4142 domain-containing protein</fullName>
    </recommendedName>
</protein>
<dbReference type="RefSeq" id="WP_120257997.1">
    <property type="nucleotide sequence ID" value="NZ_RAPY01000001.1"/>
</dbReference>
<sequence>MNKFIVRIGVLSLFALLDTNAVHAQSQEAEKVGLYITQEMSFLNMTTTQAQQVYQINLQAANAVENLRQNSNVQQIGTAENIEGFTDILKQRNLAVQEILSPVQFQLFKENKIIRAATFRTIVMAKMLDLTQDQLDPVFEINQTVVKNVREDLDIYFSADNNRGKRNAKRKLHKALKKTDKAFDNVLSPQQTTIYHENVDLLRNVLREEYGTKDSF</sequence>
<keyword evidence="3" id="KW-1185">Reference proteome</keyword>
<dbReference type="Proteomes" id="UP000286246">
    <property type="component" value="Unassembled WGS sequence"/>
</dbReference>
<evidence type="ECO:0008006" key="4">
    <source>
        <dbReference type="Google" id="ProtNLM"/>
    </source>
</evidence>
<accession>A0A420BHY3</accession>
<dbReference type="OrthoDB" id="1272490at2"/>
<dbReference type="EMBL" id="RAPY01000001">
    <property type="protein sequence ID" value="RKE56310.1"/>
    <property type="molecule type" value="Genomic_DNA"/>
</dbReference>
<dbReference type="AlphaFoldDB" id="A0A420BHY3"/>
<evidence type="ECO:0000313" key="3">
    <source>
        <dbReference type="Proteomes" id="UP000286246"/>
    </source>
</evidence>
<reference evidence="2 3" key="1">
    <citation type="submission" date="2018-09" db="EMBL/GenBank/DDBJ databases">
        <title>Genomic Encyclopedia of Type Strains, Phase III (KMG-III): the genomes of soil and plant-associated and newly described type strains.</title>
        <authorList>
            <person name="Whitman W."/>
        </authorList>
    </citation>
    <scope>NUCLEOTIDE SEQUENCE [LARGE SCALE GENOMIC DNA]</scope>
    <source>
        <strain evidence="2 3">CECT 7938</strain>
    </source>
</reference>
<evidence type="ECO:0000256" key="1">
    <source>
        <dbReference type="SAM" id="SignalP"/>
    </source>
</evidence>
<keyword evidence="1" id="KW-0732">Signal</keyword>
<evidence type="ECO:0000313" key="2">
    <source>
        <dbReference type="EMBL" id="RKE56310.1"/>
    </source>
</evidence>
<proteinExistence type="predicted"/>